<dbReference type="Proteomes" id="UP000053455">
    <property type="component" value="Unassembled WGS sequence"/>
</dbReference>
<dbReference type="PATRIC" id="fig|874156.12.peg.1335"/>
<gene>
    <name evidence="3" type="ORF">AAV99_06475</name>
</gene>
<evidence type="ECO:0000256" key="1">
    <source>
        <dbReference type="SAM" id="SignalP"/>
    </source>
</evidence>
<keyword evidence="1" id="KW-0732">Signal</keyword>
<keyword evidence="4" id="KW-1185">Reference proteome</keyword>
<feature type="domain" description="Extensin-like C-terminal" evidence="2">
    <location>
        <begin position="70"/>
        <end position="246"/>
    </location>
</feature>
<dbReference type="PROSITE" id="PS51257">
    <property type="entry name" value="PROKAR_LIPOPROTEIN"/>
    <property type="match status" value="1"/>
</dbReference>
<dbReference type="STRING" id="874156.GCA_001021555_02025"/>
<dbReference type="InterPro" id="IPR009683">
    <property type="entry name" value="Extensin-like_C"/>
</dbReference>
<dbReference type="AlphaFoldDB" id="A0A0H0XNB9"/>
<name>A0A0H0XNB9_9SPHN</name>
<feature type="signal peptide" evidence="1">
    <location>
        <begin position="1"/>
        <end position="15"/>
    </location>
</feature>
<evidence type="ECO:0000313" key="3">
    <source>
        <dbReference type="EMBL" id="KLI63427.1"/>
    </source>
</evidence>
<evidence type="ECO:0000259" key="2">
    <source>
        <dbReference type="Pfam" id="PF06904"/>
    </source>
</evidence>
<dbReference type="Pfam" id="PF06904">
    <property type="entry name" value="Extensin-like_C"/>
    <property type="match status" value="1"/>
</dbReference>
<reference evidence="3 4" key="1">
    <citation type="submission" date="2015-04" db="EMBL/GenBank/DDBJ databases">
        <title>The draft genome sequence of Erythrobacter marinus HWDM-33.</title>
        <authorList>
            <person name="Zhuang L."/>
            <person name="Liu Y."/>
            <person name="Shao Z."/>
        </authorList>
    </citation>
    <scope>NUCLEOTIDE SEQUENCE [LARGE SCALE GENOMIC DNA]</scope>
    <source>
        <strain evidence="3 4">HWDM-33</strain>
    </source>
</reference>
<accession>A0A0H0XNB9</accession>
<feature type="chain" id="PRO_5012994853" description="Extensin-like C-terminal domain-containing protein" evidence="1">
    <location>
        <begin position="16"/>
        <end position="246"/>
    </location>
</feature>
<sequence length="246" mass="25802">MKRAMILSTVCLALAGCSVVPQTSYDRSAGFAAQSNTFAAPANRTSASVAPARARIASAAPIASNAAAAQCLNQLGSAGVRFEALPDQYRDQGCSTLGTVQMHALQGDSGRLNISNLGPVTCPVSTAFAAWVRFGVDRAAQEILGTRLASVQTMGSYSCRNVAGTDRRSGHATGTAIDIGGFVLADGRVISVESGWDGSADEREFLRVVQRSACRRFGTVLGPDYNAAHRDHFHVEGVIDGNSYCR</sequence>
<evidence type="ECO:0000313" key="4">
    <source>
        <dbReference type="Proteomes" id="UP000053455"/>
    </source>
</evidence>
<protein>
    <recommendedName>
        <fullName evidence="2">Extensin-like C-terminal domain-containing protein</fullName>
    </recommendedName>
</protein>
<proteinExistence type="predicted"/>
<dbReference type="RefSeq" id="WP_047093241.1">
    <property type="nucleotide sequence ID" value="NZ_LBHU01000002.1"/>
</dbReference>
<organism evidence="3 4">
    <name type="scientific">Aurantiacibacter marinus</name>
    <dbReference type="NCBI Taxonomy" id="874156"/>
    <lineage>
        <taxon>Bacteria</taxon>
        <taxon>Pseudomonadati</taxon>
        <taxon>Pseudomonadota</taxon>
        <taxon>Alphaproteobacteria</taxon>
        <taxon>Sphingomonadales</taxon>
        <taxon>Erythrobacteraceae</taxon>
        <taxon>Aurantiacibacter</taxon>
    </lineage>
</organism>
<comment type="caution">
    <text evidence="3">The sequence shown here is derived from an EMBL/GenBank/DDBJ whole genome shotgun (WGS) entry which is preliminary data.</text>
</comment>
<dbReference type="EMBL" id="LBHU01000002">
    <property type="protein sequence ID" value="KLI63427.1"/>
    <property type="molecule type" value="Genomic_DNA"/>
</dbReference>